<protein>
    <submittedName>
        <fullName evidence="3">Low molecular weight phosphatase family protein</fullName>
    </submittedName>
</protein>
<dbReference type="Gene3D" id="3.40.50.2300">
    <property type="match status" value="1"/>
</dbReference>
<dbReference type="SUPFAM" id="SSF52788">
    <property type="entry name" value="Phosphotyrosine protein phosphatases I"/>
    <property type="match status" value="1"/>
</dbReference>
<dbReference type="AlphaFoldDB" id="A0A5B7WW03"/>
<evidence type="ECO:0000259" key="2">
    <source>
        <dbReference type="SMART" id="SM00226"/>
    </source>
</evidence>
<evidence type="ECO:0000313" key="3">
    <source>
        <dbReference type="EMBL" id="QCY48109.1"/>
    </source>
</evidence>
<dbReference type="KEGG" id="gcr:GcLGCM259_2402"/>
<keyword evidence="4" id="KW-1185">Reference proteome</keyword>
<gene>
    <name evidence="3" type="ORF">GcLGCM259_2402</name>
</gene>
<dbReference type="SMART" id="SM00226">
    <property type="entry name" value="LMWPc"/>
    <property type="match status" value="1"/>
</dbReference>
<feature type="domain" description="Phosphotyrosine protein phosphatase I" evidence="2">
    <location>
        <begin position="3"/>
        <end position="131"/>
    </location>
</feature>
<dbReference type="InterPro" id="IPR023485">
    <property type="entry name" value="Ptyr_pPase"/>
</dbReference>
<dbReference type="RefSeq" id="WP_138175873.1">
    <property type="nucleotide sequence ID" value="NZ_CP034412.1"/>
</dbReference>
<dbReference type="InterPro" id="IPR036196">
    <property type="entry name" value="Ptyr_pPase_sf"/>
</dbReference>
<dbReference type="PANTHER" id="PTHR43428:SF1">
    <property type="entry name" value="ARSENATE REDUCTASE"/>
    <property type="match status" value="1"/>
</dbReference>
<sequence>MGNSVLFICSRNAGKSQMAAALMEHFSDGKITAYSAGTNPGGGINPESVQVIAETGADMSAGTPKAIDPQVVATVDRVVILGSEAQPTFDSSVRTERWILSEPSDEGYTGAERMRRIRDEIAERVRSLSYDLGQ</sequence>
<evidence type="ECO:0000313" key="4">
    <source>
        <dbReference type="Proteomes" id="UP000307000"/>
    </source>
</evidence>
<keyword evidence="1" id="KW-0059">Arsenical resistance</keyword>
<proteinExistence type="predicted"/>
<dbReference type="Pfam" id="PF01451">
    <property type="entry name" value="LMWPc"/>
    <property type="match status" value="1"/>
</dbReference>
<dbReference type="GO" id="GO:0046685">
    <property type="term" value="P:response to arsenic-containing substance"/>
    <property type="evidence" value="ECO:0007669"/>
    <property type="project" value="UniProtKB-KW"/>
</dbReference>
<dbReference type="EMBL" id="CP034412">
    <property type="protein sequence ID" value="QCY48109.1"/>
    <property type="molecule type" value="Genomic_DNA"/>
</dbReference>
<name>A0A5B7WW03_9MICC</name>
<accession>A0A5B7WW03</accession>
<dbReference type="PANTHER" id="PTHR43428">
    <property type="entry name" value="ARSENATE REDUCTASE"/>
    <property type="match status" value="1"/>
</dbReference>
<organism evidence="3 4">
    <name type="scientific">Glutamicibacter creatinolyticus</name>
    <dbReference type="NCBI Taxonomy" id="162496"/>
    <lineage>
        <taxon>Bacteria</taxon>
        <taxon>Bacillati</taxon>
        <taxon>Actinomycetota</taxon>
        <taxon>Actinomycetes</taxon>
        <taxon>Micrococcales</taxon>
        <taxon>Micrococcaceae</taxon>
        <taxon>Glutamicibacter</taxon>
    </lineage>
</organism>
<dbReference type="Proteomes" id="UP000307000">
    <property type="component" value="Chromosome"/>
</dbReference>
<evidence type="ECO:0000256" key="1">
    <source>
        <dbReference type="ARBA" id="ARBA00022849"/>
    </source>
</evidence>
<reference evidence="3 4" key="1">
    <citation type="submission" date="2018-12" db="EMBL/GenBank/DDBJ databases">
        <title>Complete Genome Sequence of Glutamicibacter creatinolyticus strain LGCM259,isolated from an abscess of a 12-year-old mare in Italy.</title>
        <authorList>
            <person name="Santos R.G."/>
            <person name="Silva A.L."/>
            <person name="Seyffert N."/>
            <person name="Castro T.L.P."/>
            <person name="Attili A.R."/>
            <person name="Rifici C."/>
            <person name="Mazzullo G."/>
            <person name="Brenig B."/>
            <person name="Venanzi F."/>
            <person name="Azevedo V."/>
        </authorList>
    </citation>
    <scope>NUCLEOTIDE SEQUENCE [LARGE SCALE GENOMIC DNA]</scope>
    <source>
        <strain evidence="3 4">LGCM 259</strain>
    </source>
</reference>